<dbReference type="RefSeq" id="WP_379321326.1">
    <property type="nucleotide sequence ID" value="NZ_JBHTLM010000022.1"/>
</dbReference>
<dbReference type="PANTHER" id="PTHR38430:SF1">
    <property type="entry name" value="PROTEIN-ARGININE KINASE ACTIVATOR PROTEIN"/>
    <property type="match status" value="1"/>
</dbReference>
<protein>
    <submittedName>
        <fullName evidence="2">UvrB/UvrC motif-containing protein</fullName>
    </submittedName>
</protein>
<keyword evidence="3" id="KW-1185">Reference proteome</keyword>
<sequence length="174" mass="19654">MQCQECGKRPATLHFTKIVNGEKTEFHICEACAREKGEIIPGTAGGFSIHNLLSGFLDFNPSVKGQVSGTKPPETLRCEECGMTYSQFSKIGKFGCSSCYKYFNDRLDPLLKRVHGNTVHVGKVPKRTGGSLQVKRKLDDLRRELQYRILREEFEEAAALRDQIRELEKEISAE</sequence>
<dbReference type="PANTHER" id="PTHR38430">
    <property type="entry name" value="PROTEIN-ARGININE KINASE ACTIVATOR PROTEIN"/>
    <property type="match status" value="1"/>
</dbReference>
<dbReference type="Pfam" id="PF02151">
    <property type="entry name" value="UVR"/>
    <property type="match status" value="1"/>
</dbReference>
<organism evidence="2 3">
    <name type="scientific">Paenibacillus puldeungensis</name>
    <dbReference type="NCBI Taxonomy" id="696536"/>
    <lineage>
        <taxon>Bacteria</taxon>
        <taxon>Bacillati</taxon>
        <taxon>Bacillota</taxon>
        <taxon>Bacilli</taxon>
        <taxon>Bacillales</taxon>
        <taxon>Paenibacillaceae</taxon>
        <taxon>Paenibacillus</taxon>
    </lineage>
</organism>
<dbReference type="InterPro" id="IPR025542">
    <property type="entry name" value="YacH"/>
</dbReference>
<dbReference type="InterPro" id="IPR036876">
    <property type="entry name" value="UVR_dom_sf"/>
</dbReference>
<accession>A0ABW3S2E3</accession>
<dbReference type="PROSITE" id="PS50151">
    <property type="entry name" value="UVR"/>
    <property type="match status" value="1"/>
</dbReference>
<dbReference type="EMBL" id="JBHTLM010000022">
    <property type="protein sequence ID" value="MFD1178884.1"/>
    <property type="molecule type" value="Genomic_DNA"/>
</dbReference>
<gene>
    <name evidence="2" type="ORF">ACFQ3W_21640</name>
</gene>
<evidence type="ECO:0000313" key="2">
    <source>
        <dbReference type="EMBL" id="MFD1178884.1"/>
    </source>
</evidence>
<dbReference type="Gene3D" id="4.10.860.10">
    <property type="entry name" value="UVR domain"/>
    <property type="match status" value="1"/>
</dbReference>
<dbReference type="PIRSF" id="PIRSF015034">
    <property type="entry name" value="YacH"/>
    <property type="match status" value="1"/>
</dbReference>
<name>A0ABW3S2E3_9BACL</name>
<dbReference type="InterPro" id="IPR001943">
    <property type="entry name" value="UVR_dom"/>
</dbReference>
<dbReference type="Proteomes" id="UP001597262">
    <property type="component" value="Unassembled WGS sequence"/>
</dbReference>
<proteinExistence type="predicted"/>
<feature type="domain" description="UVR" evidence="1">
    <location>
        <begin position="135"/>
        <end position="170"/>
    </location>
</feature>
<dbReference type="SUPFAM" id="SSF46600">
    <property type="entry name" value="C-terminal UvrC-binding domain of UvrB"/>
    <property type="match status" value="1"/>
</dbReference>
<reference evidence="3" key="1">
    <citation type="journal article" date="2019" name="Int. J. Syst. Evol. Microbiol.">
        <title>The Global Catalogue of Microorganisms (GCM) 10K type strain sequencing project: providing services to taxonomists for standard genome sequencing and annotation.</title>
        <authorList>
            <consortium name="The Broad Institute Genomics Platform"/>
            <consortium name="The Broad Institute Genome Sequencing Center for Infectious Disease"/>
            <person name="Wu L."/>
            <person name="Ma J."/>
        </authorList>
    </citation>
    <scope>NUCLEOTIDE SEQUENCE [LARGE SCALE GENOMIC DNA]</scope>
    <source>
        <strain evidence="3">CCUG 59189</strain>
    </source>
</reference>
<evidence type="ECO:0000259" key="1">
    <source>
        <dbReference type="PROSITE" id="PS50151"/>
    </source>
</evidence>
<evidence type="ECO:0000313" key="3">
    <source>
        <dbReference type="Proteomes" id="UP001597262"/>
    </source>
</evidence>
<comment type="caution">
    <text evidence="2">The sequence shown here is derived from an EMBL/GenBank/DDBJ whole genome shotgun (WGS) entry which is preliminary data.</text>
</comment>